<dbReference type="InterPro" id="IPR016169">
    <property type="entry name" value="FAD-bd_PCMH_sub2"/>
</dbReference>
<dbReference type="GO" id="GO:0050660">
    <property type="term" value="F:flavin adenine dinucleotide binding"/>
    <property type="evidence" value="ECO:0007669"/>
    <property type="project" value="InterPro"/>
</dbReference>
<dbReference type="InterPro" id="IPR046342">
    <property type="entry name" value="CBS_dom_sf"/>
</dbReference>
<evidence type="ECO:0000259" key="11">
    <source>
        <dbReference type="PROSITE" id="PS51371"/>
    </source>
</evidence>
<dbReference type="SMART" id="SM01091">
    <property type="entry name" value="CorC_HlyC"/>
    <property type="match status" value="1"/>
</dbReference>
<evidence type="ECO:0000256" key="1">
    <source>
        <dbReference type="ARBA" id="ARBA00004651"/>
    </source>
</evidence>
<evidence type="ECO:0000256" key="8">
    <source>
        <dbReference type="ARBA" id="ARBA00023136"/>
    </source>
</evidence>
<dbReference type="SUPFAM" id="SSF54631">
    <property type="entry name" value="CBS-domain pair"/>
    <property type="match status" value="1"/>
</dbReference>
<keyword evidence="6 10" id="KW-1133">Transmembrane helix</keyword>
<evidence type="ECO:0000256" key="6">
    <source>
        <dbReference type="ARBA" id="ARBA00022989"/>
    </source>
</evidence>
<dbReference type="EMBL" id="VULO01000003">
    <property type="protein sequence ID" value="MSS83864.1"/>
    <property type="molecule type" value="Genomic_DNA"/>
</dbReference>
<keyword evidence="7 9" id="KW-0129">CBS domain</keyword>
<keyword evidence="8 10" id="KW-0472">Membrane</keyword>
<dbReference type="Pfam" id="PF01595">
    <property type="entry name" value="CNNM"/>
    <property type="match status" value="1"/>
</dbReference>
<name>A0A6N7VQ38_9ACTO</name>
<dbReference type="SMART" id="SM00116">
    <property type="entry name" value="CBS"/>
    <property type="match status" value="2"/>
</dbReference>
<evidence type="ECO:0000256" key="4">
    <source>
        <dbReference type="ARBA" id="ARBA00022692"/>
    </source>
</evidence>
<evidence type="ECO:0000256" key="7">
    <source>
        <dbReference type="ARBA" id="ARBA00023122"/>
    </source>
</evidence>
<dbReference type="RefSeq" id="WP_154543678.1">
    <property type="nucleotide sequence ID" value="NZ_VULO01000003.1"/>
</dbReference>
<feature type="domain" description="CBS" evidence="11">
    <location>
        <begin position="217"/>
        <end position="279"/>
    </location>
</feature>
<dbReference type="PANTHER" id="PTHR22777">
    <property type="entry name" value="HEMOLYSIN-RELATED"/>
    <property type="match status" value="1"/>
</dbReference>
<dbReference type="PROSITE" id="PS51371">
    <property type="entry name" value="CBS"/>
    <property type="match status" value="2"/>
</dbReference>
<dbReference type="CDD" id="cd04590">
    <property type="entry name" value="CBS_pair_CorC_HlyC_assoc"/>
    <property type="match status" value="1"/>
</dbReference>
<protein>
    <submittedName>
        <fullName evidence="12">HlyC/CorC family transporter</fullName>
    </submittedName>
</protein>
<sequence>MSESFGSAPVAVLLAAAIAAIVVTGLLSAVELSLANLSRAYVEDLVEEGRPRANKLVPLVEYPERTNLSLRGARVTLQTVAIVGATIALVDLLGDVNMSWWGTFLIATIAIGIVEFFAVSVLPVLWVKRNYVAVASAGAGIAAFLVRLSHIFDPLIRTNGRRERRTNEEAQDARLAVADDLREIVDEVGEPEDFDDEDKEMLRSVFEFGQTLVREVMVPRTAMVVIDADKSLDKAVRLFVRSGFSRIPVIEDDIDDVIGIVYFKDVIRRLTDDPAQKDVPVRNALRQAAFVPEMVRVDDELRAMQTENTHLALVVDEYGGIAGLVTMEDLLEELVGEVTDEHDHREMEPEEIEPGRWRVPARFGLGDLEELLDVEIDQETVDSVGGLLTWAVGRVPVAGATGEAFGVRMEAEYHVGRRHELGTVLVEKVEEERDD</sequence>
<dbReference type="InterPro" id="IPR005170">
    <property type="entry name" value="Transptr-assoc_dom"/>
</dbReference>
<feature type="transmembrane region" description="Helical" evidence="10">
    <location>
        <begin position="6"/>
        <end position="30"/>
    </location>
</feature>
<dbReference type="InterPro" id="IPR044751">
    <property type="entry name" value="Ion_transp-like_CBS"/>
</dbReference>
<dbReference type="Gene3D" id="3.30.465.10">
    <property type="match status" value="1"/>
</dbReference>
<keyword evidence="4 10" id="KW-0812">Transmembrane</keyword>
<feature type="transmembrane region" description="Helical" evidence="10">
    <location>
        <begin position="75"/>
        <end position="94"/>
    </location>
</feature>
<comment type="similarity">
    <text evidence="2">Belongs to the UPF0053 family.</text>
</comment>
<keyword evidence="13" id="KW-1185">Reference proteome</keyword>
<keyword evidence="3" id="KW-1003">Cell membrane</keyword>
<evidence type="ECO:0000313" key="12">
    <source>
        <dbReference type="EMBL" id="MSS83864.1"/>
    </source>
</evidence>
<feature type="transmembrane region" description="Helical" evidence="10">
    <location>
        <begin position="100"/>
        <end position="125"/>
    </location>
</feature>
<reference evidence="12 13" key="1">
    <citation type="submission" date="2019-08" db="EMBL/GenBank/DDBJ databases">
        <title>In-depth cultivation of the pig gut microbiome towards novel bacterial diversity and tailored functional studies.</title>
        <authorList>
            <person name="Wylensek D."/>
            <person name="Hitch T.C.A."/>
            <person name="Clavel T."/>
        </authorList>
    </citation>
    <scope>NUCLEOTIDE SEQUENCE [LARGE SCALE GENOMIC DNA]</scope>
    <source>
        <strain evidence="12 13">WB03_NA08</strain>
    </source>
</reference>
<accession>A0A6N7VQ38</accession>
<feature type="transmembrane region" description="Helical" evidence="10">
    <location>
        <begin position="132"/>
        <end position="152"/>
    </location>
</feature>
<organism evidence="12 13">
    <name type="scientific">Scrofimicrobium canadense</name>
    <dbReference type="NCBI Taxonomy" id="2652290"/>
    <lineage>
        <taxon>Bacteria</taxon>
        <taxon>Bacillati</taxon>
        <taxon>Actinomycetota</taxon>
        <taxon>Actinomycetes</taxon>
        <taxon>Actinomycetales</taxon>
        <taxon>Actinomycetaceae</taxon>
        <taxon>Scrofimicrobium</taxon>
    </lineage>
</organism>
<dbReference type="Pfam" id="PF00571">
    <property type="entry name" value="CBS"/>
    <property type="match status" value="2"/>
</dbReference>
<gene>
    <name evidence="12" type="ORF">FYJ24_03620</name>
</gene>
<keyword evidence="5" id="KW-0677">Repeat</keyword>
<dbReference type="InterPro" id="IPR036318">
    <property type="entry name" value="FAD-bd_PCMH-like_sf"/>
</dbReference>
<dbReference type="InterPro" id="IPR000644">
    <property type="entry name" value="CBS_dom"/>
</dbReference>
<evidence type="ECO:0000256" key="5">
    <source>
        <dbReference type="ARBA" id="ARBA00022737"/>
    </source>
</evidence>
<feature type="domain" description="CBS" evidence="11">
    <location>
        <begin position="284"/>
        <end position="341"/>
    </location>
</feature>
<evidence type="ECO:0000256" key="3">
    <source>
        <dbReference type="ARBA" id="ARBA00022475"/>
    </source>
</evidence>
<dbReference type="FunFam" id="3.10.580.10:FF:000002">
    <property type="entry name" value="Magnesium/cobalt efflux protein CorC"/>
    <property type="match status" value="1"/>
</dbReference>
<dbReference type="PANTHER" id="PTHR22777:SF32">
    <property type="entry name" value="UPF0053 INNER MEMBRANE PROTEIN YFJD"/>
    <property type="match status" value="1"/>
</dbReference>
<evidence type="ECO:0000313" key="13">
    <source>
        <dbReference type="Proteomes" id="UP000470875"/>
    </source>
</evidence>
<dbReference type="AlphaFoldDB" id="A0A6N7VQ38"/>
<proteinExistence type="inferred from homology"/>
<dbReference type="Pfam" id="PF03471">
    <property type="entry name" value="CorC_HlyC"/>
    <property type="match status" value="1"/>
</dbReference>
<evidence type="ECO:0000256" key="10">
    <source>
        <dbReference type="SAM" id="Phobius"/>
    </source>
</evidence>
<dbReference type="GO" id="GO:0005886">
    <property type="term" value="C:plasma membrane"/>
    <property type="evidence" value="ECO:0007669"/>
    <property type="project" value="UniProtKB-SubCell"/>
</dbReference>
<evidence type="ECO:0000256" key="9">
    <source>
        <dbReference type="PROSITE-ProRule" id="PRU00703"/>
    </source>
</evidence>
<dbReference type="Gene3D" id="3.10.580.10">
    <property type="entry name" value="CBS-domain"/>
    <property type="match status" value="1"/>
</dbReference>
<dbReference type="InterPro" id="IPR002550">
    <property type="entry name" value="CNNM"/>
</dbReference>
<comment type="subcellular location">
    <subcellularLocation>
        <location evidence="1">Cell membrane</location>
        <topology evidence="1">Multi-pass membrane protein</topology>
    </subcellularLocation>
</comment>
<comment type="caution">
    <text evidence="12">The sequence shown here is derived from an EMBL/GenBank/DDBJ whole genome shotgun (WGS) entry which is preliminary data.</text>
</comment>
<evidence type="ECO:0000256" key="2">
    <source>
        <dbReference type="ARBA" id="ARBA00006337"/>
    </source>
</evidence>
<dbReference type="Proteomes" id="UP000470875">
    <property type="component" value="Unassembled WGS sequence"/>
</dbReference>
<dbReference type="SUPFAM" id="SSF56176">
    <property type="entry name" value="FAD-binding/transporter-associated domain-like"/>
    <property type="match status" value="1"/>
</dbReference>